<reference evidence="2" key="1">
    <citation type="submission" date="2018-06" db="EMBL/GenBank/DDBJ databases">
        <authorList>
            <person name="Zhirakovskaya E."/>
        </authorList>
    </citation>
    <scope>NUCLEOTIDE SEQUENCE</scope>
</reference>
<sequence>MRIKNMEPEDLKKLRNELGLSVSKAALQCHITPRTWGRYEAGDRAIPEGVIHLFCILNGLDHTKYLSQ</sequence>
<evidence type="ECO:0000259" key="1">
    <source>
        <dbReference type="SMART" id="SM00530"/>
    </source>
</evidence>
<evidence type="ECO:0000313" key="2">
    <source>
        <dbReference type="EMBL" id="VAX09336.1"/>
    </source>
</evidence>
<feature type="domain" description="HTH cro/C1-type" evidence="1">
    <location>
        <begin position="10"/>
        <end position="65"/>
    </location>
</feature>
<dbReference type="Gene3D" id="1.10.260.40">
    <property type="entry name" value="lambda repressor-like DNA-binding domains"/>
    <property type="match status" value="1"/>
</dbReference>
<dbReference type="SUPFAM" id="SSF47413">
    <property type="entry name" value="lambda repressor-like DNA-binding domains"/>
    <property type="match status" value="1"/>
</dbReference>
<proteinExistence type="predicted"/>
<dbReference type="SMART" id="SM00530">
    <property type="entry name" value="HTH_XRE"/>
    <property type="match status" value="1"/>
</dbReference>
<dbReference type="EMBL" id="UOFY01000035">
    <property type="protein sequence ID" value="VAX09336.1"/>
    <property type="molecule type" value="Genomic_DNA"/>
</dbReference>
<gene>
    <name evidence="2" type="ORF">MNBD_GAMMA25-182</name>
</gene>
<organism evidence="2">
    <name type="scientific">hydrothermal vent metagenome</name>
    <dbReference type="NCBI Taxonomy" id="652676"/>
    <lineage>
        <taxon>unclassified sequences</taxon>
        <taxon>metagenomes</taxon>
        <taxon>ecological metagenomes</taxon>
    </lineage>
</organism>
<dbReference type="InterPro" id="IPR001387">
    <property type="entry name" value="Cro/C1-type_HTH"/>
</dbReference>
<dbReference type="GO" id="GO:0003677">
    <property type="term" value="F:DNA binding"/>
    <property type="evidence" value="ECO:0007669"/>
    <property type="project" value="InterPro"/>
</dbReference>
<dbReference type="InterPro" id="IPR010982">
    <property type="entry name" value="Lambda_DNA-bd_dom_sf"/>
</dbReference>
<name>A0A3B1ATM0_9ZZZZ</name>
<protein>
    <recommendedName>
        <fullName evidence="1">HTH cro/C1-type domain-containing protein</fullName>
    </recommendedName>
</protein>
<dbReference type="AlphaFoldDB" id="A0A3B1ATM0"/>
<accession>A0A3B1ATM0</accession>
<dbReference type="CDD" id="cd00093">
    <property type="entry name" value="HTH_XRE"/>
    <property type="match status" value="1"/>
</dbReference>
<dbReference type="Pfam" id="PF13560">
    <property type="entry name" value="HTH_31"/>
    <property type="match status" value="1"/>
</dbReference>